<accession>A0A3P8AVZ0</accession>
<reference evidence="1 2" key="1">
    <citation type="submission" date="2018-11" db="EMBL/GenBank/DDBJ databases">
        <authorList>
            <consortium name="Pathogen Informatics"/>
        </authorList>
    </citation>
    <scope>NUCLEOTIDE SEQUENCE [LARGE SCALE GENOMIC DNA]</scope>
</reference>
<protein>
    <submittedName>
        <fullName evidence="3">RNase H domain-containing protein</fullName>
    </submittedName>
</protein>
<dbReference type="WBParaSite" id="HPBE_0000545401-mRNA-1">
    <property type="protein sequence ID" value="HPBE_0000545401-mRNA-1"/>
    <property type="gene ID" value="HPBE_0000545401"/>
</dbReference>
<dbReference type="Proteomes" id="UP000050761">
    <property type="component" value="Unassembled WGS sequence"/>
</dbReference>
<keyword evidence="2" id="KW-1185">Reference proteome</keyword>
<dbReference type="OrthoDB" id="5871128at2759"/>
<evidence type="ECO:0000313" key="2">
    <source>
        <dbReference type="Proteomes" id="UP000050761"/>
    </source>
</evidence>
<name>A0A183FFV8_HELPZ</name>
<dbReference type="AlphaFoldDB" id="A0A183FFV8"/>
<proteinExistence type="predicted"/>
<reference evidence="3" key="2">
    <citation type="submission" date="2019-09" db="UniProtKB">
        <authorList>
            <consortium name="WormBaseParasite"/>
        </authorList>
    </citation>
    <scope>IDENTIFICATION</scope>
</reference>
<evidence type="ECO:0000313" key="3">
    <source>
        <dbReference type="WBParaSite" id="HPBE_0000545401-mRNA-1"/>
    </source>
</evidence>
<evidence type="ECO:0000313" key="1">
    <source>
        <dbReference type="EMBL" id="VDO64615.1"/>
    </source>
</evidence>
<dbReference type="Pfam" id="PF05380">
    <property type="entry name" value="Peptidase_A17"/>
    <property type="match status" value="1"/>
</dbReference>
<gene>
    <name evidence="1" type="ORF">HPBE_LOCUS5455</name>
</gene>
<accession>A0A183FFV8</accession>
<dbReference type="InterPro" id="IPR008042">
    <property type="entry name" value="Retrotrans_Pao"/>
</dbReference>
<organism evidence="2 3">
    <name type="scientific">Heligmosomoides polygyrus</name>
    <name type="common">Parasitic roundworm</name>
    <dbReference type="NCBI Taxonomy" id="6339"/>
    <lineage>
        <taxon>Eukaryota</taxon>
        <taxon>Metazoa</taxon>
        <taxon>Ecdysozoa</taxon>
        <taxon>Nematoda</taxon>
        <taxon>Chromadorea</taxon>
        <taxon>Rhabditida</taxon>
        <taxon>Rhabditina</taxon>
        <taxon>Rhabditomorpha</taxon>
        <taxon>Strongyloidea</taxon>
        <taxon>Heligmosomidae</taxon>
        <taxon>Heligmosomoides</taxon>
    </lineage>
</organism>
<sequence length="142" mass="16182">MERHSDGNQRILEEAPDALLTKRIVKLSHYSLTRAPLVCAVIYLCHNQGGHLLMAMPRLPKLVEKTIVPKMEVNALKMAARLSKSTFDELKNSIVINSIRIFSDSQIALHWLKKAAPEKEVEHLVHNNLREIRATADDLREK</sequence>
<dbReference type="EMBL" id="UZAH01025473">
    <property type="protein sequence ID" value="VDO64615.1"/>
    <property type="molecule type" value="Genomic_DNA"/>
</dbReference>